<dbReference type="SUPFAM" id="SSF54106">
    <property type="entry name" value="LysM domain"/>
    <property type="match status" value="2"/>
</dbReference>
<dbReference type="Proteomes" id="UP000037716">
    <property type="component" value="Unassembled WGS sequence"/>
</dbReference>
<evidence type="ECO:0000313" key="3">
    <source>
        <dbReference type="Proteomes" id="UP000037716"/>
    </source>
</evidence>
<gene>
    <name evidence="2" type="ORF">I602_195</name>
</gene>
<dbReference type="GO" id="GO:0008932">
    <property type="term" value="F:lytic endotransglycosylase activity"/>
    <property type="evidence" value="ECO:0007669"/>
    <property type="project" value="TreeGrafter"/>
</dbReference>
<dbReference type="InterPro" id="IPR018392">
    <property type="entry name" value="LysM"/>
</dbReference>
<evidence type="ECO:0000259" key="1">
    <source>
        <dbReference type="PROSITE" id="PS51782"/>
    </source>
</evidence>
<protein>
    <submittedName>
        <fullName evidence="2">LysM-repeat protein</fullName>
    </submittedName>
</protein>
<reference evidence="2 3" key="1">
    <citation type="submission" date="2015-07" db="EMBL/GenBank/DDBJ databases">
        <title>Genome of Polaribacter dokdonenesis DSW-5, isolated from seawater off Dokdo in Korea.</title>
        <authorList>
            <person name="Yoon K."/>
            <person name="Song J.Y."/>
            <person name="Kim J.F."/>
        </authorList>
    </citation>
    <scope>NUCLEOTIDE SEQUENCE [LARGE SCALE GENOMIC DNA]</scope>
    <source>
        <strain evidence="2 3">DSW-5</strain>
    </source>
</reference>
<dbReference type="Gene3D" id="3.10.350.10">
    <property type="entry name" value="LysM domain"/>
    <property type="match status" value="2"/>
</dbReference>
<dbReference type="PATRIC" id="fig|1300348.6.peg.197"/>
<dbReference type="SMART" id="SM00257">
    <property type="entry name" value="LysM"/>
    <property type="match status" value="2"/>
</dbReference>
<dbReference type="PROSITE" id="PS51257">
    <property type="entry name" value="PROKAR_LIPOPROTEIN"/>
    <property type="match status" value="1"/>
</dbReference>
<dbReference type="SUPFAM" id="SSF53822">
    <property type="entry name" value="Periplasmic binding protein-like I"/>
    <property type="match status" value="1"/>
</dbReference>
<evidence type="ECO:0000313" key="2">
    <source>
        <dbReference type="EMBL" id="KOY50635.1"/>
    </source>
</evidence>
<dbReference type="AlphaFoldDB" id="A0A0M9CF35"/>
<comment type="caution">
    <text evidence="2">The sequence shown here is derived from an EMBL/GenBank/DDBJ whole genome shotgun (WGS) entry which is preliminary data.</text>
</comment>
<accession>A0A0M9CF35</accession>
<dbReference type="InterPro" id="IPR028082">
    <property type="entry name" value="Peripla_BP_I"/>
</dbReference>
<dbReference type="STRING" id="1300348.I602_195"/>
<dbReference type="EMBL" id="LGBR01000001">
    <property type="protein sequence ID" value="KOY50635.1"/>
    <property type="molecule type" value="Genomic_DNA"/>
</dbReference>
<name>A0A0M9CF35_9FLAO</name>
<dbReference type="Gene3D" id="3.40.50.2300">
    <property type="match status" value="2"/>
</dbReference>
<dbReference type="InterPro" id="IPR036779">
    <property type="entry name" value="LysM_dom_sf"/>
</dbReference>
<dbReference type="CDD" id="cd00118">
    <property type="entry name" value="LysM"/>
    <property type="match status" value="2"/>
</dbReference>
<sequence>MGITYMKHLKFFIFLCILTFTVSCGQQKKYIQYKVKSGDTMSKIAQKLNMQTKDLIRLNPDVVNEPKPNTFIVVPEQKLNSFKNKVDVNEESINEVSLDPNITLDSLNVENDLTDDLKKMFVIYEVQKGDTFYSLTNLYNVSKDQLLILNPELKEGLKEGMSLKIKRISKVVDSDEYLYLDFIKPRQEIKAALLLPFRADKFEPDSIGLKETFASNSTLVNIVTDFYLGAEIAVDSLRSRGIDIELNVYDTGNRRSSKFNSIITQENLNKNDVIIGPLYSEEVQTLSSNVRTPIVYPVYSADQANFFASNIIKTSPDKEVFRNELASYIKENLIVGNVIIVSDEKASSILTANIMKSSIESGAFIENVNVLSPIEGFIEKSRFLELLQPNTNNWVVIATDKNIVVSDVINSLISLPEETTAKVFTFDKGRVYDKVDNRKLAKLGFTYVSDDFDDTNSLASRVFNKQFLRKNNTLPSYYATKGFDITFDILMRLASGKKLKKTFDEGVSQRVDTRFDYRDSSTENRGLFIVQYNPDLTLTRLK</sequence>
<organism evidence="2 3">
    <name type="scientific">Polaribacter dokdonensis DSW-5</name>
    <dbReference type="NCBI Taxonomy" id="1300348"/>
    <lineage>
        <taxon>Bacteria</taxon>
        <taxon>Pseudomonadati</taxon>
        <taxon>Bacteroidota</taxon>
        <taxon>Flavobacteriia</taxon>
        <taxon>Flavobacteriales</taxon>
        <taxon>Flavobacteriaceae</taxon>
    </lineage>
</organism>
<dbReference type="Pfam" id="PF01476">
    <property type="entry name" value="LysM"/>
    <property type="match status" value="2"/>
</dbReference>
<feature type="domain" description="LysM" evidence="1">
    <location>
        <begin position="31"/>
        <end position="74"/>
    </location>
</feature>
<dbReference type="PANTHER" id="PTHR33734:SF22">
    <property type="entry name" value="MEMBRANE-BOUND LYTIC MUREIN TRANSGLYCOSYLASE D"/>
    <property type="match status" value="1"/>
</dbReference>
<proteinExistence type="predicted"/>
<dbReference type="PROSITE" id="PS51782">
    <property type="entry name" value="LYSM"/>
    <property type="match status" value="2"/>
</dbReference>
<feature type="domain" description="LysM" evidence="1">
    <location>
        <begin position="122"/>
        <end position="165"/>
    </location>
</feature>
<dbReference type="PANTHER" id="PTHR33734">
    <property type="entry name" value="LYSM DOMAIN-CONTAINING GPI-ANCHORED PROTEIN 2"/>
    <property type="match status" value="1"/>
</dbReference>